<gene>
    <name evidence="1" type="ORF">BO94DRAFT_529745</name>
</gene>
<dbReference type="SUPFAM" id="SSF48726">
    <property type="entry name" value="Immunoglobulin"/>
    <property type="match status" value="1"/>
</dbReference>
<evidence type="ECO:0000313" key="1">
    <source>
        <dbReference type="EMBL" id="PWY96360.1"/>
    </source>
</evidence>
<proteinExistence type="predicted"/>
<keyword evidence="2" id="KW-1185">Reference proteome</keyword>
<dbReference type="GeneID" id="37112658"/>
<dbReference type="AlphaFoldDB" id="A0A317XH22"/>
<dbReference type="Proteomes" id="UP000246702">
    <property type="component" value="Unassembled WGS sequence"/>
</dbReference>
<evidence type="ECO:0000313" key="2">
    <source>
        <dbReference type="Proteomes" id="UP000246702"/>
    </source>
</evidence>
<sequence length="91" mass="10377">MSPSKCGLTGDYYLVYYSVSTNWHPSCFEGYTTLTCLLTSFAPRIRWQISGGRLQWAPMSVSVSLHSGPYWIRGNLLWRSGNYGYLIITNQ</sequence>
<dbReference type="InterPro" id="IPR036179">
    <property type="entry name" value="Ig-like_dom_sf"/>
</dbReference>
<protein>
    <submittedName>
        <fullName evidence="1">Uncharacterized protein</fullName>
    </submittedName>
</protein>
<organism evidence="1 2">
    <name type="scientific">Aspergillus sclerotioniger CBS 115572</name>
    <dbReference type="NCBI Taxonomy" id="1450535"/>
    <lineage>
        <taxon>Eukaryota</taxon>
        <taxon>Fungi</taxon>
        <taxon>Dikarya</taxon>
        <taxon>Ascomycota</taxon>
        <taxon>Pezizomycotina</taxon>
        <taxon>Eurotiomycetes</taxon>
        <taxon>Eurotiomycetidae</taxon>
        <taxon>Eurotiales</taxon>
        <taxon>Aspergillaceae</taxon>
        <taxon>Aspergillus</taxon>
        <taxon>Aspergillus subgen. Circumdati</taxon>
    </lineage>
</organism>
<reference evidence="1 2" key="1">
    <citation type="submission" date="2016-12" db="EMBL/GenBank/DDBJ databases">
        <title>The genomes of Aspergillus section Nigri reveals drivers in fungal speciation.</title>
        <authorList>
            <consortium name="DOE Joint Genome Institute"/>
            <person name="Vesth T.C."/>
            <person name="Nybo J."/>
            <person name="Theobald S."/>
            <person name="Brandl J."/>
            <person name="Frisvad J.C."/>
            <person name="Nielsen K.F."/>
            <person name="Lyhne E.K."/>
            <person name="Kogle M.E."/>
            <person name="Kuo A."/>
            <person name="Riley R."/>
            <person name="Clum A."/>
            <person name="Nolan M."/>
            <person name="Lipzen A."/>
            <person name="Salamov A."/>
            <person name="Henrissat B."/>
            <person name="Wiebenga A."/>
            <person name="De Vries R.P."/>
            <person name="Grigoriev I.V."/>
            <person name="Mortensen U.H."/>
            <person name="Andersen M.R."/>
            <person name="Baker S.E."/>
        </authorList>
    </citation>
    <scope>NUCLEOTIDE SEQUENCE [LARGE SCALE GENOMIC DNA]</scope>
    <source>
        <strain evidence="1 2">CBS 115572</strain>
    </source>
</reference>
<dbReference type="RefSeq" id="XP_025473121.1">
    <property type="nucleotide sequence ID" value="XM_025610515.1"/>
</dbReference>
<dbReference type="EMBL" id="MSFK01000001">
    <property type="protein sequence ID" value="PWY96360.1"/>
    <property type="molecule type" value="Genomic_DNA"/>
</dbReference>
<accession>A0A317XH22</accession>
<name>A0A317XH22_9EURO</name>
<comment type="caution">
    <text evidence="1">The sequence shown here is derived from an EMBL/GenBank/DDBJ whole genome shotgun (WGS) entry which is preliminary data.</text>
</comment>